<evidence type="ECO:0000313" key="1">
    <source>
        <dbReference type="EMBL" id="AXC34457.1"/>
    </source>
</evidence>
<keyword evidence="2" id="KW-1185">Reference proteome</keyword>
<dbReference type="KEGG" id="vg:55608535"/>
<sequence>MSRELYERWNVMDIDLSEEENKAAEAYYKKNVARYQIEQKILVATNPNDQSDSIMIDIHTSNYADENASVTASNMEVLDAVMYGRSNERGVMMGRRQGSIIGVAKAFEAAGYVVKGYDINKRVEDRDGTV</sequence>
<organism evidence="1 2">
    <name type="scientific">Vibrio phage YC</name>
    <dbReference type="NCBI Taxonomy" id="2267403"/>
    <lineage>
        <taxon>Viruses</taxon>
        <taxon>Duplodnaviria</taxon>
        <taxon>Heunggongvirae</taxon>
        <taxon>Uroviricota</taxon>
        <taxon>Caudoviricetes</taxon>
        <taxon>Pantevenvirales</taxon>
        <taxon>Ackermannviridae</taxon>
        <taxon>Campanilevirus</taxon>
        <taxon>Campanilevirus YC</taxon>
    </lineage>
</organism>
<protein>
    <submittedName>
        <fullName evidence="1">Uncharacterized protein</fullName>
    </submittedName>
</protein>
<reference evidence="1 2" key="1">
    <citation type="submission" date="2018-05" db="EMBL/GenBank/DDBJ databases">
        <title>The genome of Vibrio coralliilyticus phage YC.</title>
        <authorList>
            <person name="Benler S."/>
        </authorList>
    </citation>
    <scope>NUCLEOTIDE SEQUENCE [LARGE SCALE GENOMIC DNA]</scope>
</reference>
<proteinExistence type="predicted"/>
<name>A0A384ZS49_9CAUD</name>
<dbReference type="EMBL" id="MH375644">
    <property type="protein sequence ID" value="AXC34457.1"/>
    <property type="molecule type" value="Genomic_DNA"/>
</dbReference>
<dbReference type="RefSeq" id="YP_009838303.1">
    <property type="nucleotide sequence ID" value="NC_048709.1"/>
</dbReference>
<dbReference type="GeneID" id="55608535"/>
<dbReference type="Proteomes" id="UP000260311">
    <property type="component" value="Segment"/>
</dbReference>
<accession>A0A384ZS49</accession>
<evidence type="ECO:0000313" key="2">
    <source>
        <dbReference type="Proteomes" id="UP000260311"/>
    </source>
</evidence>